<accession>A0A328IR46</accession>
<evidence type="ECO:0000256" key="1">
    <source>
        <dbReference type="SAM" id="Coils"/>
    </source>
</evidence>
<dbReference type="AlphaFoldDB" id="A0A328IR46"/>
<gene>
    <name evidence="2" type="ORF">DH96_02115</name>
</gene>
<dbReference type="EMBL" id="JHUK01000004">
    <property type="protein sequence ID" value="RAM57716.1"/>
    <property type="molecule type" value="Genomic_DNA"/>
</dbReference>
<keyword evidence="1" id="KW-0175">Coiled coil</keyword>
<evidence type="ECO:0000313" key="2">
    <source>
        <dbReference type="EMBL" id="RAM57716.1"/>
    </source>
</evidence>
<feature type="coiled-coil region" evidence="1">
    <location>
        <begin position="24"/>
        <end position="184"/>
    </location>
</feature>
<organism evidence="2 3">
    <name type="scientific">Candidatus Phytoplasma oryzae</name>
    <dbReference type="NCBI Taxonomy" id="203274"/>
    <lineage>
        <taxon>Bacteria</taxon>
        <taxon>Bacillati</taxon>
        <taxon>Mycoplasmatota</taxon>
        <taxon>Mollicutes</taxon>
        <taxon>Acholeplasmatales</taxon>
        <taxon>Acholeplasmataceae</taxon>
        <taxon>Candidatus Phytoplasma</taxon>
        <taxon>16SrXI (Rice yellow dwarf group)</taxon>
    </lineage>
</organism>
<dbReference type="Proteomes" id="UP000249343">
    <property type="component" value="Unassembled WGS sequence"/>
</dbReference>
<protein>
    <submittedName>
        <fullName evidence="2">Uncharacterized protein</fullName>
    </submittedName>
</protein>
<reference evidence="2 3" key="1">
    <citation type="submission" date="2014-04" db="EMBL/GenBank/DDBJ databases">
        <title>Genome study of Napier grass stunt phytoplasma.</title>
        <authorList>
            <person name="Kawicha P."/>
            <person name="Dickinson M."/>
            <person name="Hodgetts J."/>
        </authorList>
    </citation>
    <scope>NUCLEOTIDE SEQUENCE [LARGE SCALE GENOMIC DNA]</scope>
    <source>
        <strain evidence="2 3">NGS-S10</strain>
    </source>
</reference>
<sequence>MQTSAHQTLKTRITDYFQQRNYAQERLEQEKMALNLQLQSQQLELWTLKNKQLIEEQTKKEQADIIKTQQAQITQLEEELKEKKEEIIRLDQELNNQMDAWVQKGQTIKALEAKIEGMEAANEKNTQKNQLLENEINKLKEDLRKEKKEHQKTKTNLQVQIDELVKKNKKYANKKEELKTKTEKWSGIGSTISQKVDDDFSYIVNKTKKAWNTFKSWFS</sequence>
<evidence type="ECO:0000313" key="3">
    <source>
        <dbReference type="Proteomes" id="UP000249343"/>
    </source>
</evidence>
<name>A0A328IR46_9MOLU</name>
<proteinExistence type="predicted"/>
<keyword evidence="3" id="KW-1185">Reference proteome</keyword>
<dbReference type="RefSeq" id="WP_111961366.1">
    <property type="nucleotide sequence ID" value="NZ_JHUK01000004.1"/>
</dbReference>
<comment type="caution">
    <text evidence="2">The sequence shown here is derived from an EMBL/GenBank/DDBJ whole genome shotgun (WGS) entry which is preliminary data.</text>
</comment>